<evidence type="ECO:0000256" key="5">
    <source>
        <dbReference type="ARBA" id="ARBA00022960"/>
    </source>
</evidence>
<comment type="subcellular location">
    <subcellularLocation>
        <location evidence="1">Membrane</location>
        <topology evidence="1">Multi-pass membrane protein</topology>
    </subcellularLocation>
</comment>
<dbReference type="Pfam" id="PF01098">
    <property type="entry name" value="FTSW_RODA_SPOVE"/>
    <property type="match status" value="1"/>
</dbReference>
<dbReference type="AlphaFoldDB" id="A0A1G2QXE5"/>
<feature type="transmembrane region" description="Helical" evidence="16">
    <location>
        <begin position="300"/>
        <end position="320"/>
    </location>
</feature>
<keyword evidence="5" id="KW-0133">Cell shape</keyword>
<reference evidence="17 18" key="1">
    <citation type="journal article" date="2016" name="Nat. Commun.">
        <title>Thousands of microbial genomes shed light on interconnected biogeochemical processes in an aquifer system.</title>
        <authorList>
            <person name="Anantharaman K."/>
            <person name="Brown C.T."/>
            <person name="Hug L.A."/>
            <person name="Sharon I."/>
            <person name="Castelle C.J."/>
            <person name="Probst A.J."/>
            <person name="Thomas B.C."/>
            <person name="Singh A."/>
            <person name="Wilkins M.J."/>
            <person name="Karaoz U."/>
            <person name="Brodie E.L."/>
            <person name="Williams K.H."/>
            <person name="Hubbard S.S."/>
            <person name="Banfield J.F."/>
        </authorList>
    </citation>
    <scope>NUCLEOTIDE SEQUENCE [LARGE SCALE GENOMIC DNA]</scope>
</reference>
<feature type="transmembrane region" description="Helical" evidence="16">
    <location>
        <begin position="193"/>
        <end position="212"/>
    </location>
</feature>
<evidence type="ECO:0000256" key="9">
    <source>
        <dbReference type="ARBA" id="ARBA00032370"/>
    </source>
</evidence>
<evidence type="ECO:0000256" key="15">
    <source>
        <dbReference type="ARBA" id="ARBA00049902"/>
    </source>
</evidence>
<name>A0A1G2QXE5_9BACT</name>
<dbReference type="PANTHER" id="PTHR30474">
    <property type="entry name" value="CELL CYCLE PROTEIN"/>
    <property type="match status" value="1"/>
</dbReference>
<keyword evidence="6" id="KW-0573">Peptidoglycan synthesis</keyword>
<feature type="transmembrane region" description="Helical" evidence="16">
    <location>
        <begin position="365"/>
        <end position="386"/>
    </location>
</feature>
<feature type="transmembrane region" description="Helical" evidence="16">
    <location>
        <begin position="259"/>
        <end position="280"/>
    </location>
</feature>
<dbReference type="EC" id="2.4.99.28" evidence="14"/>
<evidence type="ECO:0000256" key="2">
    <source>
        <dbReference type="ARBA" id="ARBA00022676"/>
    </source>
</evidence>
<evidence type="ECO:0000256" key="1">
    <source>
        <dbReference type="ARBA" id="ARBA00004141"/>
    </source>
</evidence>
<organism evidence="17 18">
    <name type="scientific">Candidatus Wildermuthbacteria bacterium RIFCSPHIGHO2_02_FULL_45_25</name>
    <dbReference type="NCBI Taxonomy" id="1802450"/>
    <lineage>
        <taxon>Bacteria</taxon>
        <taxon>Candidatus Wildermuthiibacteriota</taxon>
    </lineage>
</organism>
<evidence type="ECO:0000256" key="13">
    <source>
        <dbReference type="ARBA" id="ARBA00041418"/>
    </source>
</evidence>
<dbReference type="InterPro" id="IPR018365">
    <property type="entry name" value="Cell_cycle_FtsW-rel_CS"/>
</dbReference>
<evidence type="ECO:0000256" key="8">
    <source>
        <dbReference type="ARBA" id="ARBA00023136"/>
    </source>
</evidence>
<evidence type="ECO:0000256" key="7">
    <source>
        <dbReference type="ARBA" id="ARBA00022989"/>
    </source>
</evidence>
<evidence type="ECO:0000256" key="4">
    <source>
        <dbReference type="ARBA" id="ARBA00022692"/>
    </source>
</evidence>
<gene>
    <name evidence="17" type="ORF">A3C04_02980</name>
</gene>
<feature type="transmembrane region" description="Helical" evidence="16">
    <location>
        <begin position="218"/>
        <end position="236"/>
    </location>
</feature>
<dbReference type="GO" id="GO:0032153">
    <property type="term" value="C:cell division site"/>
    <property type="evidence" value="ECO:0007669"/>
    <property type="project" value="TreeGrafter"/>
</dbReference>
<evidence type="ECO:0000256" key="14">
    <source>
        <dbReference type="ARBA" id="ARBA00044770"/>
    </source>
</evidence>
<proteinExistence type="inferred from homology"/>
<evidence type="ECO:0000313" key="18">
    <source>
        <dbReference type="Proteomes" id="UP000178092"/>
    </source>
</evidence>
<protein>
    <recommendedName>
        <fullName evidence="12">Probable peptidoglycan glycosyltransferase FtsW</fullName>
        <ecNumber evidence="14">2.4.99.28</ecNumber>
    </recommendedName>
    <alternativeName>
        <fullName evidence="13">Cell division protein FtsW</fullName>
    </alternativeName>
    <alternativeName>
        <fullName evidence="10">Cell wall polymerase</fullName>
    </alternativeName>
    <alternativeName>
        <fullName evidence="9">Peptidoglycan polymerase</fullName>
    </alternativeName>
</protein>
<keyword evidence="8 16" id="KW-0472">Membrane</keyword>
<keyword evidence="4 16" id="KW-0812">Transmembrane</keyword>
<evidence type="ECO:0000256" key="6">
    <source>
        <dbReference type="ARBA" id="ARBA00022984"/>
    </source>
</evidence>
<keyword evidence="2" id="KW-0328">Glycosyltransferase</keyword>
<comment type="catalytic activity">
    <reaction evidence="15">
        <text>[GlcNAc-(1-&gt;4)-Mur2Ac(oyl-L-Ala-gamma-D-Glu-L-Lys-D-Ala-D-Ala)](n)-di-trans,octa-cis-undecaprenyl diphosphate + beta-D-GlcNAc-(1-&gt;4)-Mur2Ac(oyl-L-Ala-gamma-D-Glu-L-Lys-D-Ala-D-Ala)-di-trans,octa-cis-undecaprenyl diphosphate = [GlcNAc-(1-&gt;4)-Mur2Ac(oyl-L-Ala-gamma-D-Glu-L-Lys-D-Ala-D-Ala)](n+1)-di-trans,octa-cis-undecaprenyl diphosphate + di-trans,octa-cis-undecaprenyl diphosphate + H(+)</text>
        <dbReference type="Rhea" id="RHEA:23708"/>
        <dbReference type="Rhea" id="RHEA-COMP:9602"/>
        <dbReference type="Rhea" id="RHEA-COMP:9603"/>
        <dbReference type="ChEBI" id="CHEBI:15378"/>
        <dbReference type="ChEBI" id="CHEBI:58405"/>
        <dbReference type="ChEBI" id="CHEBI:60033"/>
        <dbReference type="ChEBI" id="CHEBI:78435"/>
        <dbReference type="EC" id="2.4.99.28"/>
    </reaction>
</comment>
<evidence type="ECO:0000256" key="16">
    <source>
        <dbReference type="SAM" id="Phobius"/>
    </source>
</evidence>
<evidence type="ECO:0000256" key="3">
    <source>
        <dbReference type="ARBA" id="ARBA00022679"/>
    </source>
</evidence>
<evidence type="ECO:0000256" key="11">
    <source>
        <dbReference type="ARBA" id="ARBA00038053"/>
    </source>
</evidence>
<dbReference type="GO" id="GO:0009252">
    <property type="term" value="P:peptidoglycan biosynthetic process"/>
    <property type="evidence" value="ECO:0007669"/>
    <property type="project" value="UniProtKB-KW"/>
</dbReference>
<feature type="transmembrane region" description="Helical" evidence="16">
    <location>
        <begin position="12"/>
        <end position="32"/>
    </location>
</feature>
<comment type="similarity">
    <text evidence="11">Belongs to the SEDS family. FtsW subfamily.</text>
</comment>
<evidence type="ECO:0000256" key="10">
    <source>
        <dbReference type="ARBA" id="ARBA00033270"/>
    </source>
</evidence>
<feature type="transmembrane region" description="Helical" evidence="16">
    <location>
        <begin position="169"/>
        <end position="186"/>
    </location>
</feature>
<feature type="transmembrane region" description="Helical" evidence="16">
    <location>
        <begin position="52"/>
        <end position="71"/>
    </location>
</feature>
<dbReference type="Proteomes" id="UP000178092">
    <property type="component" value="Unassembled WGS sequence"/>
</dbReference>
<dbReference type="EMBL" id="MHTV01000045">
    <property type="protein sequence ID" value="OHA65246.1"/>
    <property type="molecule type" value="Genomic_DNA"/>
</dbReference>
<dbReference type="GO" id="GO:0008360">
    <property type="term" value="P:regulation of cell shape"/>
    <property type="evidence" value="ECO:0007669"/>
    <property type="project" value="UniProtKB-KW"/>
</dbReference>
<accession>A0A1G2QXE5</accession>
<keyword evidence="7 16" id="KW-1133">Transmembrane helix</keyword>
<evidence type="ECO:0000256" key="12">
    <source>
        <dbReference type="ARBA" id="ARBA00041185"/>
    </source>
</evidence>
<dbReference type="PANTHER" id="PTHR30474:SF2">
    <property type="entry name" value="PEPTIDOGLYCAN GLYCOSYLTRANSFERASE FTSW-RELATED"/>
    <property type="match status" value="1"/>
</dbReference>
<dbReference type="GO" id="GO:0005886">
    <property type="term" value="C:plasma membrane"/>
    <property type="evidence" value="ECO:0007669"/>
    <property type="project" value="TreeGrafter"/>
</dbReference>
<feature type="transmembrane region" description="Helical" evidence="16">
    <location>
        <begin position="78"/>
        <end position="97"/>
    </location>
</feature>
<feature type="transmembrane region" description="Helical" evidence="16">
    <location>
        <begin position="332"/>
        <end position="353"/>
    </location>
</feature>
<keyword evidence="3" id="KW-0808">Transferase</keyword>
<sequence length="392" mass="42188">MARKKADWYPDGILLALCGALLLSGILILASVSASFSLQKTGTTFYYLSHQLFYGLLPGLIFAVAAFVIPLEKMRTWSVYLLLGSLLLMSLVFIPGIGTSSGGASRWISIGPITSFQPSEILKLACILYVASWLSSKGKYPSKQKAVASRNARRGEKKFTKIFSQLQHTFLPFIAIMSVIALFLLMQKNLSTLGVIVVVGLSMYFLSGAPFWHSLAMLFPGMILAGLAVLLTPFRMQRLAAFLNSSFDPLGQGYQAKQAIIGIGSGGLTGIGLGLSYQKFGLLPEPISDSIFAIFAEETGLIGALLLIGLYLAFSWRTFVIARRAPDQFSQLVAMGIGIWISFQAFVNMGSMAGVVPLTGIPLPFISYGGSSLALSIAALGVLLNISRTRKV</sequence>
<evidence type="ECO:0000313" key="17">
    <source>
        <dbReference type="EMBL" id="OHA65246.1"/>
    </source>
</evidence>
<dbReference type="GO" id="GO:0015648">
    <property type="term" value="F:lipid-linked peptidoglycan transporter activity"/>
    <property type="evidence" value="ECO:0007669"/>
    <property type="project" value="TreeGrafter"/>
</dbReference>
<comment type="caution">
    <text evidence="17">The sequence shown here is derived from an EMBL/GenBank/DDBJ whole genome shotgun (WGS) entry which is preliminary data.</text>
</comment>
<dbReference type="PROSITE" id="PS00428">
    <property type="entry name" value="FTSW_RODA_SPOVE"/>
    <property type="match status" value="1"/>
</dbReference>
<dbReference type="GO" id="GO:0008955">
    <property type="term" value="F:peptidoglycan glycosyltransferase activity"/>
    <property type="evidence" value="ECO:0007669"/>
    <property type="project" value="UniProtKB-EC"/>
</dbReference>
<dbReference type="InterPro" id="IPR001182">
    <property type="entry name" value="FtsW/RodA"/>
</dbReference>
<dbReference type="GO" id="GO:0051301">
    <property type="term" value="P:cell division"/>
    <property type="evidence" value="ECO:0007669"/>
    <property type="project" value="InterPro"/>
</dbReference>